<dbReference type="PRINTS" id="PR00081">
    <property type="entry name" value="GDHRDH"/>
</dbReference>
<keyword evidence="3" id="KW-0560">Oxidoreductase</keyword>
<dbReference type="InterPro" id="IPR002347">
    <property type="entry name" value="SDR_fam"/>
</dbReference>
<evidence type="ECO:0000256" key="3">
    <source>
        <dbReference type="ARBA" id="ARBA00023002"/>
    </source>
</evidence>
<name>A0A0D0CDK8_9AGAR</name>
<dbReference type="GO" id="GO:0016491">
    <property type="term" value="F:oxidoreductase activity"/>
    <property type="evidence" value="ECO:0007669"/>
    <property type="project" value="UniProtKB-KW"/>
</dbReference>
<organism evidence="4 5">
    <name type="scientific">Collybiopsis luxurians FD-317 M1</name>
    <dbReference type="NCBI Taxonomy" id="944289"/>
    <lineage>
        <taxon>Eukaryota</taxon>
        <taxon>Fungi</taxon>
        <taxon>Dikarya</taxon>
        <taxon>Basidiomycota</taxon>
        <taxon>Agaricomycotina</taxon>
        <taxon>Agaricomycetes</taxon>
        <taxon>Agaricomycetidae</taxon>
        <taxon>Agaricales</taxon>
        <taxon>Marasmiineae</taxon>
        <taxon>Omphalotaceae</taxon>
        <taxon>Collybiopsis</taxon>
        <taxon>Collybiopsis luxurians</taxon>
    </lineage>
</organism>
<dbReference type="FunFam" id="3.40.50.720:FF:000084">
    <property type="entry name" value="Short-chain dehydrogenase reductase"/>
    <property type="match status" value="1"/>
</dbReference>
<dbReference type="EMBL" id="KN834834">
    <property type="protein sequence ID" value="KIK53003.1"/>
    <property type="molecule type" value="Genomic_DNA"/>
</dbReference>
<protein>
    <submittedName>
        <fullName evidence="4">Uncharacterized protein</fullName>
    </submittedName>
</protein>
<comment type="similarity">
    <text evidence="1">Belongs to the short-chain dehydrogenases/reductases (SDR) family.</text>
</comment>
<dbReference type="InterPro" id="IPR036291">
    <property type="entry name" value="NAD(P)-bd_dom_sf"/>
</dbReference>
<gene>
    <name evidence="4" type="ORF">GYMLUDRAFT_250715</name>
</gene>
<evidence type="ECO:0000313" key="5">
    <source>
        <dbReference type="Proteomes" id="UP000053593"/>
    </source>
</evidence>
<evidence type="ECO:0000256" key="1">
    <source>
        <dbReference type="ARBA" id="ARBA00006484"/>
    </source>
</evidence>
<dbReference type="PANTHER" id="PTHR43618">
    <property type="entry name" value="7-ALPHA-HYDROXYSTEROID DEHYDROGENASE"/>
    <property type="match status" value="1"/>
</dbReference>
<dbReference type="Gene3D" id="3.40.50.720">
    <property type="entry name" value="NAD(P)-binding Rossmann-like Domain"/>
    <property type="match status" value="1"/>
</dbReference>
<reference evidence="4 5" key="1">
    <citation type="submission" date="2014-04" db="EMBL/GenBank/DDBJ databases">
        <title>Evolutionary Origins and Diversification of the Mycorrhizal Mutualists.</title>
        <authorList>
            <consortium name="DOE Joint Genome Institute"/>
            <consortium name="Mycorrhizal Genomics Consortium"/>
            <person name="Kohler A."/>
            <person name="Kuo A."/>
            <person name="Nagy L.G."/>
            <person name="Floudas D."/>
            <person name="Copeland A."/>
            <person name="Barry K.W."/>
            <person name="Cichocki N."/>
            <person name="Veneault-Fourrey C."/>
            <person name="LaButti K."/>
            <person name="Lindquist E.A."/>
            <person name="Lipzen A."/>
            <person name="Lundell T."/>
            <person name="Morin E."/>
            <person name="Murat C."/>
            <person name="Riley R."/>
            <person name="Ohm R."/>
            <person name="Sun H."/>
            <person name="Tunlid A."/>
            <person name="Henrissat B."/>
            <person name="Grigoriev I.V."/>
            <person name="Hibbett D.S."/>
            <person name="Martin F."/>
        </authorList>
    </citation>
    <scope>NUCLEOTIDE SEQUENCE [LARGE SCALE GENOMIC DNA]</scope>
    <source>
        <strain evidence="4 5">FD-317 M1</strain>
    </source>
</reference>
<dbReference type="Pfam" id="PF13561">
    <property type="entry name" value="adh_short_C2"/>
    <property type="match status" value="1"/>
</dbReference>
<dbReference type="PRINTS" id="PR00080">
    <property type="entry name" value="SDRFAMILY"/>
</dbReference>
<accession>A0A0D0CDK8</accession>
<dbReference type="InterPro" id="IPR052178">
    <property type="entry name" value="Sec_Metab_Biosynth_SDR"/>
</dbReference>
<keyword evidence="5" id="KW-1185">Reference proteome</keyword>
<sequence>MQDLTLGAVFSVKDKTVLVTGGSRGIGKMIATGFVENGAKVYITARSQEDCEATAADLNDLGPGTCCPIPADLSKQTEVKRLVEELSKKENVLHVLINNAGTNWGGRIDEFPDTVFSKVMTLNLQRIFTLTQLCLPLLRAAALAGGIEGQAYKDPARVIHIASVNGIKVPVNETYAYTAAKAGLMQLSRHLAGYLAIDGITSNSIACGAFSTKMMAPLLKTLGEDAVLKQIPLSRVGSPEDIAGACIYLSSRAGAYISGATLAVDGGYLVCKPIIDTQVSAKL</sequence>
<dbReference type="HOGENOM" id="CLU_010194_1_1_1"/>
<dbReference type="OrthoDB" id="2898618at2759"/>
<dbReference type="PROSITE" id="PS00061">
    <property type="entry name" value="ADH_SHORT"/>
    <property type="match status" value="1"/>
</dbReference>
<dbReference type="PANTHER" id="PTHR43618:SF17">
    <property type="entry name" value="RHAMNOLIPIDS BIOSYNTHESIS 3-OXOACYL-[ACYL-CARRIER-PROTEIN] REDUCTASE"/>
    <property type="match status" value="1"/>
</dbReference>
<dbReference type="Proteomes" id="UP000053593">
    <property type="component" value="Unassembled WGS sequence"/>
</dbReference>
<dbReference type="AlphaFoldDB" id="A0A0D0CDK8"/>
<proteinExistence type="inferred from homology"/>
<dbReference type="InterPro" id="IPR020904">
    <property type="entry name" value="Sc_DH/Rdtase_CS"/>
</dbReference>
<keyword evidence="2" id="KW-0521">NADP</keyword>
<evidence type="ECO:0000313" key="4">
    <source>
        <dbReference type="EMBL" id="KIK53003.1"/>
    </source>
</evidence>
<evidence type="ECO:0000256" key="2">
    <source>
        <dbReference type="ARBA" id="ARBA00022857"/>
    </source>
</evidence>
<dbReference type="SUPFAM" id="SSF51735">
    <property type="entry name" value="NAD(P)-binding Rossmann-fold domains"/>
    <property type="match status" value="1"/>
</dbReference>